<evidence type="ECO:0000256" key="2">
    <source>
        <dbReference type="ARBA" id="ARBA00001946"/>
    </source>
</evidence>
<dbReference type="RefSeq" id="WP_256115653.1">
    <property type="nucleotide sequence ID" value="NZ_WHSB02000002.1"/>
</dbReference>
<comment type="cofactor">
    <cofactor evidence="2 9">
        <name>Mg(2+)</name>
        <dbReference type="ChEBI" id="CHEBI:18420"/>
    </cofactor>
</comment>
<dbReference type="Proteomes" id="UP000996601">
    <property type="component" value="Unassembled WGS sequence"/>
</dbReference>
<proteinExistence type="inferred from homology"/>
<keyword evidence="12" id="KW-1185">Reference proteome</keyword>
<evidence type="ECO:0000259" key="10">
    <source>
        <dbReference type="PROSITE" id="PS50972"/>
    </source>
</evidence>
<evidence type="ECO:0000256" key="8">
    <source>
        <dbReference type="ARBA" id="ARBA00022909"/>
    </source>
</evidence>
<name>A0ABT1R2U1_9HYPH</name>
<comment type="function">
    <text evidence="9">Catalyzes the condensation of para-aminobenzoate (pABA) with 6-hydroxymethyl-7,8-dihydropterin diphosphate (DHPt-PP) to form 7,8-dihydropteroate (H2Pte), the immediate precursor of folate derivatives.</text>
</comment>
<protein>
    <recommendedName>
        <fullName evidence="4 9">Dihydropteroate synthase</fullName>
        <shortName evidence="9">DHPS</shortName>
        <ecNumber evidence="4 9">2.5.1.15</ecNumber>
    </recommendedName>
    <alternativeName>
        <fullName evidence="9">Dihydropteroate pyrophosphorylase</fullName>
    </alternativeName>
</protein>
<evidence type="ECO:0000313" key="11">
    <source>
        <dbReference type="EMBL" id="MCQ4629494.1"/>
    </source>
</evidence>
<keyword evidence="7 9" id="KW-0460">Magnesium</keyword>
<dbReference type="PROSITE" id="PS50972">
    <property type="entry name" value="PTERIN_BINDING"/>
    <property type="match status" value="1"/>
</dbReference>
<dbReference type="InterPro" id="IPR000489">
    <property type="entry name" value="Pterin-binding_dom"/>
</dbReference>
<keyword evidence="8 9" id="KW-0289">Folate biosynthesis</keyword>
<evidence type="ECO:0000256" key="7">
    <source>
        <dbReference type="ARBA" id="ARBA00022842"/>
    </source>
</evidence>
<gene>
    <name evidence="11" type="primary">folP</name>
    <name evidence="11" type="ORF">GB927_005555</name>
</gene>
<dbReference type="PROSITE" id="PS00792">
    <property type="entry name" value="DHPS_1"/>
    <property type="match status" value="1"/>
</dbReference>
<evidence type="ECO:0000256" key="6">
    <source>
        <dbReference type="ARBA" id="ARBA00022723"/>
    </source>
</evidence>
<comment type="catalytic activity">
    <reaction evidence="1">
        <text>(7,8-dihydropterin-6-yl)methyl diphosphate + 4-aminobenzoate = 7,8-dihydropteroate + diphosphate</text>
        <dbReference type="Rhea" id="RHEA:19949"/>
        <dbReference type="ChEBI" id="CHEBI:17836"/>
        <dbReference type="ChEBI" id="CHEBI:17839"/>
        <dbReference type="ChEBI" id="CHEBI:33019"/>
        <dbReference type="ChEBI" id="CHEBI:72950"/>
        <dbReference type="EC" id="2.5.1.15"/>
    </reaction>
</comment>
<dbReference type="PANTHER" id="PTHR20941">
    <property type="entry name" value="FOLATE SYNTHESIS PROTEINS"/>
    <property type="match status" value="1"/>
</dbReference>
<dbReference type="InterPro" id="IPR011005">
    <property type="entry name" value="Dihydropteroate_synth-like_sf"/>
</dbReference>
<keyword evidence="5 9" id="KW-0808">Transferase</keyword>
<feature type="domain" description="Pterin-binding" evidence="10">
    <location>
        <begin position="24"/>
        <end position="271"/>
    </location>
</feature>
<dbReference type="InterPro" id="IPR006390">
    <property type="entry name" value="DHP_synth_dom"/>
</dbReference>
<reference evidence="11" key="1">
    <citation type="submission" date="2021-07" db="EMBL/GenBank/DDBJ databases">
        <title>Shinella sp. nov., a novel member of the genus Shinella from water.</title>
        <authorList>
            <person name="Deng Y."/>
        </authorList>
    </citation>
    <scope>NUCLEOTIDE SEQUENCE</scope>
    <source>
        <strain evidence="11">CPCC 100929</strain>
    </source>
</reference>
<keyword evidence="6 9" id="KW-0479">Metal-binding</keyword>
<evidence type="ECO:0000256" key="3">
    <source>
        <dbReference type="ARBA" id="ARBA00004763"/>
    </source>
</evidence>
<evidence type="ECO:0000256" key="1">
    <source>
        <dbReference type="ARBA" id="ARBA00000012"/>
    </source>
</evidence>
<comment type="similarity">
    <text evidence="9">Belongs to the DHPS family.</text>
</comment>
<dbReference type="InterPro" id="IPR045031">
    <property type="entry name" value="DHP_synth-like"/>
</dbReference>
<evidence type="ECO:0000256" key="4">
    <source>
        <dbReference type="ARBA" id="ARBA00012458"/>
    </source>
</evidence>
<dbReference type="EMBL" id="WHSB02000002">
    <property type="protein sequence ID" value="MCQ4629494.1"/>
    <property type="molecule type" value="Genomic_DNA"/>
</dbReference>
<comment type="caution">
    <text evidence="11">The sequence shown here is derived from an EMBL/GenBank/DDBJ whole genome shotgun (WGS) entry which is preliminary data.</text>
</comment>
<dbReference type="EC" id="2.5.1.15" evidence="4 9"/>
<sequence length="299" mass="31709">MFSPFDPFRWALAHGRFLELGPRGILMAIVNVTPDSFSDGGKFDSADAAVAQAILCLDQGAEIVDIGGESTRPGAAPVTAAEEQDRILPVIEALAGTTDAILSVDTFRAETARLAIAAGAHIVNDVHGLQREPDIARVAAETGAGLCIMHTGRDREKRPDVVEDQYLFLGRSLEIAREAGVAREAMVLDPGFGFAKDTDENLELMARFGELYGFALPMLAGTSRKRFVGAVTGRDAADRDVGTAATTALLRVAGAAVFRVHDVAINRDALAIADAMLAAGRTVKAREARAAEPARQERS</sequence>
<evidence type="ECO:0000313" key="12">
    <source>
        <dbReference type="Proteomes" id="UP000996601"/>
    </source>
</evidence>
<dbReference type="Pfam" id="PF00809">
    <property type="entry name" value="Pterin_bind"/>
    <property type="match status" value="1"/>
</dbReference>
<evidence type="ECO:0000256" key="9">
    <source>
        <dbReference type="RuleBase" id="RU361205"/>
    </source>
</evidence>
<dbReference type="CDD" id="cd00739">
    <property type="entry name" value="DHPS"/>
    <property type="match status" value="1"/>
</dbReference>
<comment type="pathway">
    <text evidence="3 9">Cofactor biosynthesis; tetrahydrofolate biosynthesis; 7,8-dihydrofolate from 2-amino-4-hydroxy-6-hydroxymethyl-7,8-dihydropteridine diphosphate and 4-aminobenzoate: step 1/2.</text>
</comment>
<dbReference type="PANTHER" id="PTHR20941:SF1">
    <property type="entry name" value="FOLIC ACID SYNTHESIS PROTEIN FOL1"/>
    <property type="match status" value="1"/>
</dbReference>
<dbReference type="SUPFAM" id="SSF51717">
    <property type="entry name" value="Dihydropteroate synthetase-like"/>
    <property type="match status" value="1"/>
</dbReference>
<dbReference type="NCBIfam" id="TIGR01496">
    <property type="entry name" value="DHPS"/>
    <property type="match status" value="1"/>
</dbReference>
<evidence type="ECO:0000256" key="5">
    <source>
        <dbReference type="ARBA" id="ARBA00022679"/>
    </source>
</evidence>
<dbReference type="Gene3D" id="3.20.20.20">
    <property type="entry name" value="Dihydropteroate synthase-like"/>
    <property type="match status" value="1"/>
</dbReference>
<accession>A0ABT1R2U1</accession>
<dbReference type="PROSITE" id="PS00793">
    <property type="entry name" value="DHPS_2"/>
    <property type="match status" value="1"/>
</dbReference>
<dbReference type="GO" id="GO:0004156">
    <property type="term" value="F:dihydropteroate synthase activity"/>
    <property type="evidence" value="ECO:0007669"/>
    <property type="project" value="UniProtKB-EC"/>
</dbReference>
<organism evidence="11 12">
    <name type="scientific">Shinella lacus</name>
    <dbReference type="NCBI Taxonomy" id="2654216"/>
    <lineage>
        <taxon>Bacteria</taxon>
        <taxon>Pseudomonadati</taxon>
        <taxon>Pseudomonadota</taxon>
        <taxon>Alphaproteobacteria</taxon>
        <taxon>Hyphomicrobiales</taxon>
        <taxon>Rhizobiaceae</taxon>
        <taxon>Shinella</taxon>
    </lineage>
</organism>